<gene>
    <name evidence="1" type="ORF">Dsin_008397</name>
</gene>
<sequence length="147" mass="16580">MNRDLPLIGSPFTWSNNRDVESWARLDRFLISPEFLAWFPLLCQKGLSRSLSDHNAILLGEKLVDWGPTPFCFANVWLEEKEMMKVAVEGWKGCKVGGSKSVSLATKIKATKGSMKKWLRVNKRDYSRVKDIETGFAAVDNIASKDG</sequence>
<protein>
    <submittedName>
        <fullName evidence="1">Uncharacterized protein</fullName>
    </submittedName>
</protein>
<evidence type="ECO:0000313" key="2">
    <source>
        <dbReference type="Proteomes" id="UP001281410"/>
    </source>
</evidence>
<keyword evidence="2" id="KW-1185">Reference proteome</keyword>
<dbReference type="AlphaFoldDB" id="A0AAE0ANX4"/>
<dbReference type="InterPro" id="IPR036691">
    <property type="entry name" value="Endo/exonu/phosph_ase_sf"/>
</dbReference>
<dbReference type="EMBL" id="JANJYJ010000003">
    <property type="protein sequence ID" value="KAK3221372.1"/>
    <property type="molecule type" value="Genomic_DNA"/>
</dbReference>
<accession>A0AAE0ANX4</accession>
<organism evidence="1 2">
    <name type="scientific">Dipteronia sinensis</name>
    <dbReference type="NCBI Taxonomy" id="43782"/>
    <lineage>
        <taxon>Eukaryota</taxon>
        <taxon>Viridiplantae</taxon>
        <taxon>Streptophyta</taxon>
        <taxon>Embryophyta</taxon>
        <taxon>Tracheophyta</taxon>
        <taxon>Spermatophyta</taxon>
        <taxon>Magnoliopsida</taxon>
        <taxon>eudicotyledons</taxon>
        <taxon>Gunneridae</taxon>
        <taxon>Pentapetalae</taxon>
        <taxon>rosids</taxon>
        <taxon>malvids</taxon>
        <taxon>Sapindales</taxon>
        <taxon>Sapindaceae</taxon>
        <taxon>Hippocastanoideae</taxon>
        <taxon>Acereae</taxon>
        <taxon>Dipteronia</taxon>
    </lineage>
</organism>
<dbReference type="SUPFAM" id="SSF56219">
    <property type="entry name" value="DNase I-like"/>
    <property type="match status" value="1"/>
</dbReference>
<dbReference type="Proteomes" id="UP001281410">
    <property type="component" value="Unassembled WGS sequence"/>
</dbReference>
<dbReference type="PANTHER" id="PTHR33710">
    <property type="entry name" value="BNAC02G09200D PROTEIN"/>
    <property type="match status" value="1"/>
</dbReference>
<dbReference type="PANTHER" id="PTHR33710:SF64">
    <property type="entry name" value="ENDONUCLEASE_EXONUCLEASE_PHOSPHATASE DOMAIN-CONTAINING PROTEIN"/>
    <property type="match status" value="1"/>
</dbReference>
<proteinExistence type="predicted"/>
<reference evidence="1" key="1">
    <citation type="journal article" date="2023" name="Plant J.">
        <title>Genome sequences and population genomics provide insights into the demographic history, inbreeding, and mutation load of two 'living fossil' tree species of Dipteronia.</title>
        <authorList>
            <person name="Feng Y."/>
            <person name="Comes H.P."/>
            <person name="Chen J."/>
            <person name="Zhu S."/>
            <person name="Lu R."/>
            <person name="Zhang X."/>
            <person name="Li P."/>
            <person name="Qiu J."/>
            <person name="Olsen K.M."/>
            <person name="Qiu Y."/>
        </authorList>
    </citation>
    <scope>NUCLEOTIDE SEQUENCE</scope>
    <source>
        <strain evidence="1">NBL</strain>
    </source>
</reference>
<name>A0AAE0ANX4_9ROSI</name>
<evidence type="ECO:0000313" key="1">
    <source>
        <dbReference type="EMBL" id="KAK3221372.1"/>
    </source>
</evidence>
<comment type="caution">
    <text evidence="1">The sequence shown here is derived from an EMBL/GenBank/DDBJ whole genome shotgun (WGS) entry which is preliminary data.</text>
</comment>